<feature type="non-terminal residue" evidence="1">
    <location>
        <position position="1"/>
    </location>
</feature>
<keyword evidence="2" id="KW-1185">Reference proteome</keyword>
<dbReference type="EMBL" id="OW240913">
    <property type="protein sequence ID" value="CAH2252486.1"/>
    <property type="molecule type" value="Genomic_DNA"/>
</dbReference>
<evidence type="ECO:0000313" key="1">
    <source>
        <dbReference type="EMBL" id="CAH2252486.1"/>
    </source>
</evidence>
<reference evidence="1" key="1">
    <citation type="submission" date="2022-03" db="EMBL/GenBank/DDBJ databases">
        <authorList>
            <person name="Alioto T."/>
            <person name="Alioto T."/>
            <person name="Gomez Garrido J."/>
        </authorList>
    </citation>
    <scope>NUCLEOTIDE SEQUENCE</scope>
</reference>
<dbReference type="Proteomes" id="UP001295444">
    <property type="component" value="Chromosome 02"/>
</dbReference>
<evidence type="ECO:0008006" key="3">
    <source>
        <dbReference type="Google" id="ProtNLM"/>
    </source>
</evidence>
<organism evidence="1 2">
    <name type="scientific">Pelobates cultripes</name>
    <name type="common">Western spadefoot toad</name>
    <dbReference type="NCBI Taxonomy" id="61616"/>
    <lineage>
        <taxon>Eukaryota</taxon>
        <taxon>Metazoa</taxon>
        <taxon>Chordata</taxon>
        <taxon>Craniata</taxon>
        <taxon>Vertebrata</taxon>
        <taxon>Euteleostomi</taxon>
        <taxon>Amphibia</taxon>
        <taxon>Batrachia</taxon>
        <taxon>Anura</taxon>
        <taxon>Pelobatoidea</taxon>
        <taxon>Pelobatidae</taxon>
        <taxon>Pelobates</taxon>
    </lineage>
</organism>
<feature type="non-terminal residue" evidence="1">
    <location>
        <position position="106"/>
    </location>
</feature>
<name>A0AAD1RFL2_PELCU</name>
<proteinExistence type="predicted"/>
<protein>
    <recommendedName>
        <fullName evidence="3">GIY-YIG domain-containing protein</fullName>
    </recommendedName>
</protein>
<dbReference type="AlphaFoldDB" id="A0AAD1RFL2"/>
<evidence type="ECO:0000313" key="2">
    <source>
        <dbReference type="Proteomes" id="UP001295444"/>
    </source>
</evidence>
<accession>A0AAD1RFL2</accession>
<sequence length="106" mass="11822">HSLSSKGLTGHMTPLFKYHLVGKRLLVCKLTCPCGLTYIGKTDLPMRERIRNHRSSIRVAYIDQKSDLPVAKHFLEKGHTLPTLKLMAIDHIPPLRRGGDPSGVGK</sequence>
<gene>
    <name evidence="1" type="ORF">PECUL_23A031942</name>
</gene>